<sequence length="501" mass="55888">MEEINGRIFHSPENPSDLNFTNLRISDAAKYTLVVRYDIFTGDSPEFIVDLSVKDVCFNERKEVGKCTITTCFTGENGILLTPNNSWISVNGFKEVKVCDDIERGNYSCCNAVGNCETRMLSLPGNAQRASVSGCIAGNVTLKFEPVIDTNRAVGSYTWNKDIGPNRNPRFAKYQGQTNRFQTFMDEINGRIFHSPENPSDLNFTNLRISDAAKYTLVVRYDIFTGDSPEFIVDLSVKDVCFNERKEVGKCTITTCFTGENGILLTPNNSWISVNGFKEVKVCDDIERGNYSCCNAVGNCETRMLSLPGNAQRASVSGCIAGNVTLKFKPAVEIYRIVGSFTWNKDIGPNRDPSFAKFMGYSYPLETFMDDIKGRIFHSPENPTDLNFTNLRLSDAAKYTLVVRYDIFTGDSPEFIVDLKVKDICFNEIKEVWNCTMTTCFTGENGILLTPNNSRISVNGFKKVKVCDDIESGNYSCCNAVGDCETRMLSLPASHTIDVMT</sequence>
<keyword evidence="1" id="KW-1185">Reference proteome</keyword>
<dbReference type="AlphaFoldDB" id="A0A8B8ASG9"/>
<reference evidence="2" key="1">
    <citation type="submission" date="2025-08" db="UniProtKB">
        <authorList>
            <consortium name="RefSeq"/>
        </authorList>
    </citation>
    <scope>IDENTIFICATION</scope>
    <source>
        <tissue evidence="2">Whole sample</tissue>
    </source>
</reference>
<name>A0A8B8ASG9_CRAVI</name>
<dbReference type="RefSeq" id="XP_022293154.1">
    <property type="nucleotide sequence ID" value="XM_022437446.1"/>
</dbReference>
<evidence type="ECO:0000313" key="2">
    <source>
        <dbReference type="RefSeq" id="XP_022293154.1"/>
    </source>
</evidence>
<dbReference type="GeneID" id="111103877"/>
<proteinExistence type="predicted"/>
<accession>A0A8B8ASG9</accession>
<protein>
    <submittedName>
        <fullName evidence="2">Uncharacterized protein LOC111103877 isoform X1</fullName>
    </submittedName>
</protein>
<organism evidence="1 2">
    <name type="scientific">Crassostrea virginica</name>
    <name type="common">Eastern oyster</name>
    <dbReference type="NCBI Taxonomy" id="6565"/>
    <lineage>
        <taxon>Eukaryota</taxon>
        <taxon>Metazoa</taxon>
        <taxon>Spiralia</taxon>
        <taxon>Lophotrochozoa</taxon>
        <taxon>Mollusca</taxon>
        <taxon>Bivalvia</taxon>
        <taxon>Autobranchia</taxon>
        <taxon>Pteriomorphia</taxon>
        <taxon>Ostreida</taxon>
        <taxon>Ostreoidea</taxon>
        <taxon>Ostreidae</taxon>
        <taxon>Crassostrea</taxon>
    </lineage>
</organism>
<gene>
    <name evidence="2" type="primary">LOC111103877</name>
</gene>
<dbReference type="Proteomes" id="UP000694844">
    <property type="component" value="Chromosome 7"/>
</dbReference>
<dbReference type="KEGG" id="cvn:111103877"/>
<evidence type="ECO:0000313" key="1">
    <source>
        <dbReference type="Proteomes" id="UP000694844"/>
    </source>
</evidence>